<keyword evidence="3" id="KW-1185">Reference proteome</keyword>
<protein>
    <recommendedName>
        <fullName evidence="4">DUF5067 domain-containing protein</fullName>
    </recommendedName>
</protein>
<evidence type="ECO:0000313" key="3">
    <source>
        <dbReference type="Proteomes" id="UP000544052"/>
    </source>
</evidence>
<keyword evidence="1" id="KW-0812">Transmembrane</keyword>
<proteinExistence type="predicted"/>
<accession>A0ABR6E8S9</accession>
<sequence>MTISNWISVASIIVSLGIASWSAYQTKVAAQLASRPYISIYLEAIDTVYFSKYLVIKNFGNSSAIIKTIDFIKLDESNKYSQDIQVGLNGLINGSIGPKQKLTMSLKDNYKAPISLKVTYTDSNGKEYKDIFHIKTDMMSKMLWSSVTTTSDTQEASAIKNAAAGIIKTIK</sequence>
<keyword evidence="1" id="KW-0472">Membrane</keyword>
<dbReference type="EMBL" id="JACIUZ010000044">
    <property type="protein sequence ID" value="MBB1063601.1"/>
    <property type="molecule type" value="Genomic_DNA"/>
</dbReference>
<evidence type="ECO:0008006" key="4">
    <source>
        <dbReference type="Google" id="ProtNLM"/>
    </source>
</evidence>
<keyword evidence="1" id="KW-1133">Transmembrane helix</keyword>
<gene>
    <name evidence="2" type="ORF">H5R64_07520</name>
</gene>
<name>A0ABR6E8S9_9LACO</name>
<dbReference type="Proteomes" id="UP000544052">
    <property type="component" value="Unassembled WGS sequence"/>
</dbReference>
<feature type="transmembrane region" description="Helical" evidence="1">
    <location>
        <begin position="6"/>
        <end position="24"/>
    </location>
</feature>
<organism evidence="2 3">
    <name type="scientific">Limosilactobacillus fastidiosus</name>
    <dbReference type="NCBI Taxonomy" id="2759855"/>
    <lineage>
        <taxon>Bacteria</taxon>
        <taxon>Bacillati</taxon>
        <taxon>Bacillota</taxon>
        <taxon>Bacilli</taxon>
        <taxon>Lactobacillales</taxon>
        <taxon>Lactobacillaceae</taxon>
        <taxon>Limosilactobacillus</taxon>
    </lineage>
</organism>
<reference evidence="2 3" key="1">
    <citation type="submission" date="2020-07" db="EMBL/GenBank/DDBJ databases">
        <title>Description of Limosilactobacillus balticus sp. nov., Limosilactobacillus agrestis sp. nov., Limosilactobacillus albertensis sp. nov., Limosilactobacillus rudii sp. nov., Limosilactobacillus fastidiosus sp. nov., five novel Limosilactobacillus species isolated from the vertebrate gastrointestinal tract, and proposal of 6 subspecies of Limosilactobacillus reuteri adapted to the gastrointestinal tract of specific vertebrate hosts.</title>
        <authorList>
            <person name="Li F."/>
            <person name="Cheng C."/>
            <person name="Zheng J."/>
            <person name="Quevedo R.M."/>
            <person name="Li J."/>
            <person name="Roos S."/>
            <person name="Gaenzle M.G."/>
            <person name="Walter J."/>
        </authorList>
    </citation>
    <scope>NUCLEOTIDE SEQUENCE [LARGE SCALE GENOMIC DNA]</scope>
    <source>
        <strain evidence="2 3">WF-MO7-1</strain>
    </source>
</reference>
<dbReference type="RefSeq" id="WP_182583210.1">
    <property type="nucleotide sequence ID" value="NZ_JACIUZ010000044.1"/>
</dbReference>
<comment type="caution">
    <text evidence="2">The sequence shown here is derived from an EMBL/GenBank/DDBJ whole genome shotgun (WGS) entry which is preliminary data.</text>
</comment>
<evidence type="ECO:0000256" key="1">
    <source>
        <dbReference type="SAM" id="Phobius"/>
    </source>
</evidence>
<evidence type="ECO:0000313" key="2">
    <source>
        <dbReference type="EMBL" id="MBB1063601.1"/>
    </source>
</evidence>